<dbReference type="FunFam" id="3.80.10.10:FF:000275">
    <property type="entry name" value="Leucine-rich repeat receptor-like protein kinase"/>
    <property type="match status" value="1"/>
</dbReference>
<evidence type="ECO:0000256" key="9">
    <source>
        <dbReference type="ARBA" id="ARBA00023180"/>
    </source>
</evidence>
<dbReference type="AlphaFoldDB" id="A0A4S4D935"/>
<protein>
    <submittedName>
        <fullName evidence="12">Uncharacterized protein</fullName>
    </submittedName>
</protein>
<feature type="domain" description="Disease resistance R13L4/SHOC-2-like LRR" evidence="11">
    <location>
        <begin position="208"/>
        <end position="331"/>
    </location>
</feature>
<evidence type="ECO:0000256" key="8">
    <source>
        <dbReference type="ARBA" id="ARBA00023136"/>
    </source>
</evidence>
<reference evidence="12 13" key="1">
    <citation type="journal article" date="2018" name="Proc. Natl. Acad. Sci. U.S.A.">
        <title>Draft genome sequence of Camellia sinensis var. sinensis provides insights into the evolution of the tea genome and tea quality.</title>
        <authorList>
            <person name="Wei C."/>
            <person name="Yang H."/>
            <person name="Wang S."/>
            <person name="Zhao J."/>
            <person name="Liu C."/>
            <person name="Gao L."/>
            <person name="Xia E."/>
            <person name="Lu Y."/>
            <person name="Tai Y."/>
            <person name="She G."/>
            <person name="Sun J."/>
            <person name="Cao H."/>
            <person name="Tong W."/>
            <person name="Gao Q."/>
            <person name="Li Y."/>
            <person name="Deng W."/>
            <person name="Jiang X."/>
            <person name="Wang W."/>
            <person name="Chen Q."/>
            <person name="Zhang S."/>
            <person name="Li H."/>
            <person name="Wu J."/>
            <person name="Wang P."/>
            <person name="Li P."/>
            <person name="Shi C."/>
            <person name="Zheng F."/>
            <person name="Jian J."/>
            <person name="Huang B."/>
            <person name="Shan D."/>
            <person name="Shi M."/>
            <person name="Fang C."/>
            <person name="Yue Y."/>
            <person name="Li F."/>
            <person name="Li D."/>
            <person name="Wei S."/>
            <person name="Han B."/>
            <person name="Jiang C."/>
            <person name="Yin Y."/>
            <person name="Xia T."/>
            <person name="Zhang Z."/>
            <person name="Bennetzen J.L."/>
            <person name="Zhao S."/>
            <person name="Wan X."/>
        </authorList>
    </citation>
    <scope>NUCLEOTIDE SEQUENCE [LARGE SCALE GENOMIC DNA]</scope>
    <source>
        <strain evidence="13">cv. Shuchazao</strain>
        <tissue evidence="12">Leaf</tissue>
    </source>
</reference>
<dbReference type="InterPro" id="IPR013210">
    <property type="entry name" value="LRR_N_plant-typ"/>
</dbReference>
<dbReference type="EMBL" id="SDRB02012092">
    <property type="protein sequence ID" value="THF98992.1"/>
    <property type="molecule type" value="Genomic_DNA"/>
</dbReference>
<dbReference type="Proteomes" id="UP000306102">
    <property type="component" value="Unassembled WGS sequence"/>
</dbReference>
<keyword evidence="6" id="KW-0677">Repeat</keyword>
<evidence type="ECO:0000259" key="11">
    <source>
        <dbReference type="Pfam" id="PF23598"/>
    </source>
</evidence>
<sequence>MATMTEMICKRGWHHGKRRGERWRWGGEDGVMAMRWAYHSGLTRLLVQTDCVVLGLLLQHDDQDHDWRLQSILADILYVTKLLDYVVLQKVERQVVHEAHLLATALSPRELATLRMWGASTFQLAHEELGRVPHIPPYTNNAYRGGKEIAATTASSTFVGNETDRFALLAFKSKILQDPHGVVSSWNNSLHFCEWQGVICGHRHRRVTVIDLTSQGLVRSLSPYVGNLTFLRGLWLSNNTFQGENPVELGNLFRLQILNLSNNNFEGEIPDSLSRCSNLTYLGVGTNKLVGKSPKELTSLPKLTNLAIYKNNLTGGISSFIGNLTSLKNFSAARNSF</sequence>
<organism evidence="12 13">
    <name type="scientific">Camellia sinensis var. sinensis</name>
    <name type="common">China tea</name>
    <dbReference type="NCBI Taxonomy" id="542762"/>
    <lineage>
        <taxon>Eukaryota</taxon>
        <taxon>Viridiplantae</taxon>
        <taxon>Streptophyta</taxon>
        <taxon>Embryophyta</taxon>
        <taxon>Tracheophyta</taxon>
        <taxon>Spermatophyta</taxon>
        <taxon>Magnoliopsida</taxon>
        <taxon>eudicotyledons</taxon>
        <taxon>Gunneridae</taxon>
        <taxon>Pentapetalae</taxon>
        <taxon>asterids</taxon>
        <taxon>Ericales</taxon>
        <taxon>Theaceae</taxon>
        <taxon>Camellia</taxon>
    </lineage>
</organism>
<gene>
    <name evidence="12" type="ORF">TEA_022314</name>
</gene>
<dbReference type="Gene3D" id="3.80.10.10">
    <property type="entry name" value="Ribonuclease Inhibitor"/>
    <property type="match status" value="1"/>
</dbReference>
<dbReference type="GO" id="GO:0016020">
    <property type="term" value="C:membrane"/>
    <property type="evidence" value="ECO:0007669"/>
    <property type="project" value="UniProtKB-SubCell"/>
</dbReference>
<evidence type="ECO:0000256" key="3">
    <source>
        <dbReference type="ARBA" id="ARBA00022614"/>
    </source>
</evidence>
<dbReference type="InterPro" id="IPR032675">
    <property type="entry name" value="LRR_dom_sf"/>
</dbReference>
<dbReference type="STRING" id="542762.A0A4S4D935"/>
<proteinExistence type="inferred from homology"/>
<keyword evidence="8" id="KW-0472">Membrane</keyword>
<evidence type="ECO:0000256" key="1">
    <source>
        <dbReference type="ARBA" id="ARBA00004479"/>
    </source>
</evidence>
<dbReference type="PANTHER" id="PTHR48060:SF21">
    <property type="entry name" value="L DOMAIN-LIKE PROTEIN"/>
    <property type="match status" value="1"/>
</dbReference>
<dbReference type="PANTHER" id="PTHR48060">
    <property type="entry name" value="DNA DAMAGE-REPAIR/TOLERATION PROTEIN DRT100"/>
    <property type="match status" value="1"/>
</dbReference>
<dbReference type="Pfam" id="PF23598">
    <property type="entry name" value="LRR_14"/>
    <property type="match status" value="1"/>
</dbReference>
<evidence type="ECO:0000256" key="6">
    <source>
        <dbReference type="ARBA" id="ARBA00022737"/>
    </source>
</evidence>
<accession>A0A4S4D935</accession>
<evidence type="ECO:0000313" key="12">
    <source>
        <dbReference type="EMBL" id="THF98992.1"/>
    </source>
</evidence>
<evidence type="ECO:0000256" key="7">
    <source>
        <dbReference type="ARBA" id="ARBA00022989"/>
    </source>
</evidence>
<feature type="domain" description="Leucine-rich repeat-containing N-terminal plant-type" evidence="10">
    <location>
        <begin position="162"/>
        <end position="200"/>
    </location>
</feature>
<dbReference type="Pfam" id="PF08263">
    <property type="entry name" value="LRRNT_2"/>
    <property type="match status" value="1"/>
</dbReference>
<evidence type="ECO:0000256" key="5">
    <source>
        <dbReference type="ARBA" id="ARBA00022729"/>
    </source>
</evidence>
<name>A0A4S4D935_CAMSN</name>
<dbReference type="InterPro" id="IPR055414">
    <property type="entry name" value="LRR_R13L4/SHOC2-like"/>
</dbReference>
<keyword evidence="5" id="KW-0732">Signal</keyword>
<keyword evidence="13" id="KW-1185">Reference proteome</keyword>
<keyword evidence="7" id="KW-1133">Transmembrane helix</keyword>
<keyword evidence="9" id="KW-0325">Glycoprotein</keyword>
<evidence type="ECO:0000256" key="4">
    <source>
        <dbReference type="ARBA" id="ARBA00022692"/>
    </source>
</evidence>
<dbReference type="InterPro" id="IPR053211">
    <property type="entry name" value="DNA_repair-toleration"/>
</dbReference>
<comment type="caution">
    <text evidence="12">The sequence shown here is derived from an EMBL/GenBank/DDBJ whole genome shotgun (WGS) entry which is preliminary data.</text>
</comment>
<evidence type="ECO:0000313" key="13">
    <source>
        <dbReference type="Proteomes" id="UP000306102"/>
    </source>
</evidence>
<evidence type="ECO:0000259" key="10">
    <source>
        <dbReference type="Pfam" id="PF08263"/>
    </source>
</evidence>
<keyword evidence="3" id="KW-0433">Leucine-rich repeat</keyword>
<evidence type="ECO:0000256" key="2">
    <source>
        <dbReference type="ARBA" id="ARBA00009592"/>
    </source>
</evidence>
<comment type="similarity">
    <text evidence="2">Belongs to the RLP family.</text>
</comment>
<comment type="subcellular location">
    <subcellularLocation>
        <location evidence="1">Membrane</location>
        <topology evidence="1">Single-pass type I membrane protein</topology>
    </subcellularLocation>
</comment>
<dbReference type="SUPFAM" id="SSF52058">
    <property type="entry name" value="L domain-like"/>
    <property type="match status" value="1"/>
</dbReference>
<keyword evidence="4" id="KW-0812">Transmembrane</keyword>